<protein>
    <recommendedName>
        <fullName evidence="2">Alpha/beta hydrolase fold-3 domain-containing protein</fullName>
    </recommendedName>
</protein>
<feature type="domain" description="Alpha/beta hydrolase fold-3" evidence="2">
    <location>
        <begin position="223"/>
        <end position="381"/>
    </location>
</feature>
<evidence type="ECO:0000313" key="3">
    <source>
        <dbReference type="EMBL" id="KAJ4394034.1"/>
    </source>
</evidence>
<keyword evidence="4" id="KW-1185">Reference proteome</keyword>
<dbReference type="GO" id="GO:0008474">
    <property type="term" value="F:palmitoyl-(protein) hydrolase activity"/>
    <property type="evidence" value="ECO:0007669"/>
    <property type="project" value="TreeGrafter"/>
</dbReference>
<evidence type="ECO:0000313" key="4">
    <source>
        <dbReference type="Proteomes" id="UP001140453"/>
    </source>
</evidence>
<dbReference type="OrthoDB" id="10249433at2759"/>
<dbReference type="EMBL" id="JAPEVB010000002">
    <property type="protein sequence ID" value="KAJ4394034.1"/>
    <property type="molecule type" value="Genomic_DNA"/>
</dbReference>
<accession>A0A9W9CZY0</accession>
<proteinExistence type="predicted"/>
<sequence>MLRHHLVAKAASATTSTINDSTHHLRSLLIRPIFVVRKNYGPLTKDICSRRSFHIPSLLLPPVVFTGLVLALYTWKSFVMVSLQNKIIYAPYLPPSARHEKISDYESRHYGIGWKELRMKSIDGTDLALAVATVSAEPEYTRSSGITHHVYILYLQGNASSLPPRLEDHSWILREIKHRFAGQHSKFGETHALGKVRFTQIGLSYRGYWTSRGRPSEIGINYDTAAAVKWISQLHDNTYGEKESVIHHTKPILIVWGQSIGAGFATNLSAAGVIPGHLEPAALILETPFLSIKEMLRELYPEKWLPYKYLHPFLRNFLDSHRNLETIATARKKKNLQLPHVLILQAGRDELVPERHTKELEERCNEVGIPVEVFVAPLAYHSDAIVRGRGAVAKFIMDQTVRATYESQNKRGAVSRPRL</sequence>
<name>A0A9W9CZY0_9PEZI</name>
<comment type="caution">
    <text evidence="3">The sequence shown here is derived from an EMBL/GenBank/DDBJ whole genome shotgun (WGS) entry which is preliminary data.</text>
</comment>
<keyword evidence="1" id="KW-0812">Transmembrane</keyword>
<dbReference type="InterPro" id="IPR013094">
    <property type="entry name" value="AB_hydrolase_3"/>
</dbReference>
<dbReference type="PANTHER" id="PTHR12277">
    <property type="entry name" value="ALPHA/BETA HYDROLASE DOMAIN-CONTAINING PROTEIN"/>
    <property type="match status" value="1"/>
</dbReference>
<reference evidence="3" key="1">
    <citation type="submission" date="2022-10" db="EMBL/GenBank/DDBJ databases">
        <title>Tapping the CABI collections for fungal endophytes: first genome assemblies for Collariella, Neodidymelliopsis, Ascochyta clinopodiicola, Didymella pomorum, Didymosphaeria variabile, Neocosmospora piperis and Neocucurbitaria cava.</title>
        <authorList>
            <person name="Hill R."/>
        </authorList>
    </citation>
    <scope>NUCLEOTIDE SEQUENCE</scope>
    <source>
        <strain evidence="3">IMI 355082</strain>
    </source>
</reference>
<evidence type="ECO:0000259" key="2">
    <source>
        <dbReference type="Pfam" id="PF07859"/>
    </source>
</evidence>
<dbReference type="Pfam" id="PF07859">
    <property type="entry name" value="Abhydrolase_3"/>
    <property type="match status" value="1"/>
</dbReference>
<dbReference type="Proteomes" id="UP001140453">
    <property type="component" value="Unassembled WGS sequence"/>
</dbReference>
<gene>
    <name evidence="3" type="ORF">N0V93_003251</name>
</gene>
<dbReference type="InterPro" id="IPR029058">
    <property type="entry name" value="AB_hydrolase_fold"/>
</dbReference>
<dbReference type="GO" id="GO:0016020">
    <property type="term" value="C:membrane"/>
    <property type="evidence" value="ECO:0007669"/>
    <property type="project" value="TreeGrafter"/>
</dbReference>
<keyword evidence="1" id="KW-1133">Transmembrane helix</keyword>
<feature type="transmembrane region" description="Helical" evidence="1">
    <location>
        <begin position="55"/>
        <end position="75"/>
    </location>
</feature>
<organism evidence="3 4">
    <name type="scientific">Gnomoniopsis smithogilvyi</name>
    <dbReference type="NCBI Taxonomy" id="1191159"/>
    <lineage>
        <taxon>Eukaryota</taxon>
        <taxon>Fungi</taxon>
        <taxon>Dikarya</taxon>
        <taxon>Ascomycota</taxon>
        <taxon>Pezizomycotina</taxon>
        <taxon>Sordariomycetes</taxon>
        <taxon>Sordariomycetidae</taxon>
        <taxon>Diaporthales</taxon>
        <taxon>Gnomoniaceae</taxon>
        <taxon>Gnomoniopsis</taxon>
    </lineage>
</organism>
<evidence type="ECO:0000256" key="1">
    <source>
        <dbReference type="SAM" id="Phobius"/>
    </source>
</evidence>
<keyword evidence="1" id="KW-0472">Membrane</keyword>
<dbReference type="PANTHER" id="PTHR12277:SF64">
    <property type="entry name" value="SUPERFAMILY HYDROLASE, PUTATIVE (AFU_ORTHOLOGUE AFUA_3G01760)-RELATED"/>
    <property type="match status" value="1"/>
</dbReference>
<dbReference type="Gene3D" id="3.40.50.1820">
    <property type="entry name" value="alpha/beta hydrolase"/>
    <property type="match status" value="1"/>
</dbReference>
<dbReference type="SUPFAM" id="SSF53474">
    <property type="entry name" value="alpha/beta-Hydrolases"/>
    <property type="match status" value="1"/>
</dbReference>
<dbReference type="AlphaFoldDB" id="A0A9W9CZY0"/>